<keyword evidence="3" id="KW-1185">Reference proteome</keyword>
<organism evidence="2 3">
    <name type="scientific">Gemmobacter caeni</name>
    <dbReference type="NCBI Taxonomy" id="589035"/>
    <lineage>
        <taxon>Bacteria</taxon>
        <taxon>Pseudomonadati</taxon>
        <taxon>Pseudomonadota</taxon>
        <taxon>Alphaproteobacteria</taxon>
        <taxon>Rhodobacterales</taxon>
        <taxon>Paracoccaceae</taxon>
        <taxon>Gemmobacter</taxon>
    </lineage>
</organism>
<feature type="region of interest" description="Disordered" evidence="1">
    <location>
        <begin position="1"/>
        <end position="26"/>
    </location>
</feature>
<dbReference type="RefSeq" id="WP_145693544.1">
    <property type="nucleotide sequence ID" value="NZ_VLLH01000003.1"/>
</dbReference>
<sequence>MIVSSSTAAAPRSALQRSGGFPDGITHGEDKVGWGRLALQGDVVWSPRIGAVWDRSAENRSDGAAGPAPAPAFRDFLRSALLNTELPDRMRRNLRTAIAVEEARLAGDIRLYDHETPFRYAARSPVPEPI</sequence>
<protein>
    <submittedName>
        <fullName evidence="2">Uncharacterized protein</fullName>
    </submittedName>
</protein>
<comment type="caution">
    <text evidence="2">The sequence shown here is derived from an EMBL/GenBank/DDBJ whole genome shotgun (WGS) entry which is preliminary data.</text>
</comment>
<gene>
    <name evidence="2" type="ORF">C8N34_102128</name>
</gene>
<dbReference type="EMBL" id="QBKP01000002">
    <property type="protein sequence ID" value="PTX52349.1"/>
    <property type="molecule type" value="Genomic_DNA"/>
</dbReference>
<accession>A0A2T6B8F3</accession>
<reference evidence="2 3" key="1">
    <citation type="submission" date="2018-04" db="EMBL/GenBank/DDBJ databases">
        <title>Genomic Encyclopedia of Archaeal and Bacterial Type Strains, Phase II (KMG-II): from individual species to whole genera.</title>
        <authorList>
            <person name="Goeker M."/>
        </authorList>
    </citation>
    <scope>NUCLEOTIDE SEQUENCE [LARGE SCALE GENOMIC DNA]</scope>
    <source>
        <strain evidence="2 3">DSM 21823</strain>
    </source>
</reference>
<proteinExistence type="predicted"/>
<dbReference type="AlphaFoldDB" id="A0A2T6B8F3"/>
<name>A0A2T6B8F3_9RHOB</name>
<evidence type="ECO:0000313" key="2">
    <source>
        <dbReference type="EMBL" id="PTX52349.1"/>
    </source>
</evidence>
<dbReference type="Proteomes" id="UP000244224">
    <property type="component" value="Unassembled WGS sequence"/>
</dbReference>
<evidence type="ECO:0000313" key="3">
    <source>
        <dbReference type="Proteomes" id="UP000244224"/>
    </source>
</evidence>
<dbReference type="OrthoDB" id="6383742at2"/>
<evidence type="ECO:0000256" key="1">
    <source>
        <dbReference type="SAM" id="MobiDB-lite"/>
    </source>
</evidence>